<organism evidence="2">
    <name type="scientific">marine sediment metagenome</name>
    <dbReference type="NCBI Taxonomy" id="412755"/>
    <lineage>
        <taxon>unclassified sequences</taxon>
        <taxon>metagenomes</taxon>
        <taxon>ecological metagenomes</taxon>
    </lineage>
</organism>
<keyword evidence="1" id="KW-0472">Membrane</keyword>
<gene>
    <name evidence="2" type="ORF">S01H1_17194</name>
</gene>
<feature type="transmembrane region" description="Helical" evidence="1">
    <location>
        <begin position="28"/>
        <end position="48"/>
    </location>
</feature>
<sequence length="60" mass="6705">MIIIGIFLALLFFYSLISERARRMIITAPMIFTTAGILIVLLIPKLFAGDFDDKAFLIVG</sequence>
<protein>
    <submittedName>
        <fullName evidence="2">Uncharacterized protein</fullName>
    </submittedName>
</protein>
<accession>X0RM47</accession>
<evidence type="ECO:0000256" key="1">
    <source>
        <dbReference type="SAM" id="Phobius"/>
    </source>
</evidence>
<dbReference type="AlphaFoldDB" id="X0RM47"/>
<comment type="caution">
    <text evidence="2">The sequence shown here is derived from an EMBL/GenBank/DDBJ whole genome shotgun (WGS) entry which is preliminary data.</text>
</comment>
<keyword evidence="1" id="KW-0812">Transmembrane</keyword>
<feature type="non-terminal residue" evidence="2">
    <location>
        <position position="60"/>
    </location>
</feature>
<reference evidence="2" key="1">
    <citation type="journal article" date="2014" name="Front. Microbiol.">
        <title>High frequency of phylogenetically diverse reductive dehalogenase-homologous genes in deep subseafloor sedimentary metagenomes.</title>
        <authorList>
            <person name="Kawai M."/>
            <person name="Futagami T."/>
            <person name="Toyoda A."/>
            <person name="Takaki Y."/>
            <person name="Nishi S."/>
            <person name="Hori S."/>
            <person name="Arai W."/>
            <person name="Tsubouchi T."/>
            <person name="Morono Y."/>
            <person name="Uchiyama I."/>
            <person name="Ito T."/>
            <person name="Fujiyama A."/>
            <person name="Inagaki F."/>
            <person name="Takami H."/>
        </authorList>
    </citation>
    <scope>NUCLEOTIDE SEQUENCE</scope>
    <source>
        <strain evidence="2">Expedition CK06-06</strain>
    </source>
</reference>
<keyword evidence="1" id="KW-1133">Transmembrane helix</keyword>
<name>X0RM47_9ZZZZ</name>
<dbReference type="EMBL" id="BARS01009103">
    <property type="protein sequence ID" value="GAF69863.1"/>
    <property type="molecule type" value="Genomic_DNA"/>
</dbReference>
<proteinExistence type="predicted"/>
<evidence type="ECO:0000313" key="2">
    <source>
        <dbReference type="EMBL" id="GAF69863.1"/>
    </source>
</evidence>